<dbReference type="Pfam" id="PF01612">
    <property type="entry name" value="DNA_pol_A_exo1"/>
    <property type="match status" value="1"/>
</dbReference>
<evidence type="ECO:0000313" key="3">
    <source>
        <dbReference type="Proteomes" id="UP000052167"/>
    </source>
</evidence>
<dbReference type="GO" id="GO:0003676">
    <property type="term" value="F:nucleic acid binding"/>
    <property type="evidence" value="ECO:0007669"/>
    <property type="project" value="InterPro"/>
</dbReference>
<organism evidence="2 3">
    <name type="scientific">Pseudorhizobium pelagicum</name>
    <dbReference type="NCBI Taxonomy" id="1509405"/>
    <lineage>
        <taxon>Bacteria</taxon>
        <taxon>Pseudomonadati</taxon>
        <taxon>Pseudomonadota</taxon>
        <taxon>Alphaproteobacteria</taxon>
        <taxon>Hyphomicrobiales</taxon>
        <taxon>Rhizobiaceae</taxon>
        <taxon>Rhizobium/Agrobacterium group</taxon>
        <taxon>Pseudorhizobium</taxon>
    </lineage>
</organism>
<dbReference type="AlphaFoldDB" id="A0A922TAH1"/>
<dbReference type="Gene3D" id="3.30.420.10">
    <property type="entry name" value="Ribonuclease H-like superfamily/Ribonuclease H"/>
    <property type="match status" value="1"/>
</dbReference>
<keyword evidence="3" id="KW-1185">Reference proteome</keyword>
<evidence type="ECO:0000313" key="2">
    <source>
        <dbReference type="EMBL" id="KEQ05599.1"/>
    </source>
</evidence>
<sequence>MKVTRSIEVSYKHTNDAGVAQKWLNDTPNLIAADLETAIRYSEEEVTQAKLDAANEELSKADRIAATAIANATPLNHPYHCTITHCSIATSEKDGLVFIIDNQDIADVVFDYLTTTEATQVWHNYSYDGRFIKYYGGGYPKNLQDSQILAKTLLNNVEVFKARTGLKDLAGGWYGDWGIDSDNFTLAQQYDEKVLKYAATDACATYKLWEYLNVFIADEFAKE</sequence>
<dbReference type="InterPro" id="IPR002562">
    <property type="entry name" value="3'-5'_exonuclease_dom"/>
</dbReference>
<comment type="caution">
    <text evidence="2">The sequence shown here is derived from an EMBL/GenBank/DDBJ whole genome shotgun (WGS) entry which is preliminary data.</text>
</comment>
<dbReference type="EMBL" id="JOKJ01000019">
    <property type="protein sequence ID" value="KEQ05599.1"/>
    <property type="molecule type" value="Genomic_DNA"/>
</dbReference>
<dbReference type="SUPFAM" id="SSF53098">
    <property type="entry name" value="Ribonuclease H-like"/>
    <property type="match status" value="1"/>
</dbReference>
<name>A0A922TAH1_9HYPH</name>
<dbReference type="GO" id="GO:0006139">
    <property type="term" value="P:nucleobase-containing compound metabolic process"/>
    <property type="evidence" value="ECO:0007669"/>
    <property type="project" value="InterPro"/>
</dbReference>
<protein>
    <recommendedName>
        <fullName evidence="1">3'-5' exonuclease domain-containing protein</fullName>
    </recommendedName>
</protein>
<dbReference type="Proteomes" id="UP000052167">
    <property type="component" value="Unassembled WGS sequence"/>
</dbReference>
<dbReference type="GO" id="GO:0008408">
    <property type="term" value="F:3'-5' exonuclease activity"/>
    <property type="evidence" value="ECO:0007669"/>
    <property type="project" value="InterPro"/>
</dbReference>
<dbReference type="RefSeq" id="WP_037189795.1">
    <property type="nucleotide sequence ID" value="NZ_JOKJ01000019.1"/>
</dbReference>
<accession>A0A922TAH1</accession>
<dbReference type="InterPro" id="IPR036397">
    <property type="entry name" value="RNaseH_sf"/>
</dbReference>
<dbReference type="InterPro" id="IPR012337">
    <property type="entry name" value="RNaseH-like_sf"/>
</dbReference>
<evidence type="ECO:0000259" key="1">
    <source>
        <dbReference type="Pfam" id="PF01612"/>
    </source>
</evidence>
<gene>
    <name evidence="2" type="ORF">GV68_08705</name>
</gene>
<proteinExistence type="predicted"/>
<reference evidence="2 3" key="1">
    <citation type="submission" date="2014-06" db="EMBL/GenBank/DDBJ databases">
        <title>Rhizobium pelagicum/R2-400B4.</title>
        <authorList>
            <person name="Kimes N.E."/>
            <person name="Lopez-Perez M."/>
        </authorList>
    </citation>
    <scope>NUCLEOTIDE SEQUENCE [LARGE SCALE GENOMIC DNA]</scope>
    <source>
        <strain evidence="2 3">R2-400B4</strain>
    </source>
</reference>
<feature type="domain" description="3'-5' exonuclease" evidence="1">
    <location>
        <begin position="82"/>
        <end position="213"/>
    </location>
</feature>